<reference evidence="3 4" key="1">
    <citation type="submission" date="2016-01" db="EMBL/GenBank/DDBJ databases">
        <title>The new phylogeny of the genus Mycobacterium.</title>
        <authorList>
            <person name="Tarcisio F."/>
            <person name="Conor M."/>
            <person name="Antonella G."/>
            <person name="Elisabetta G."/>
            <person name="Giulia F.S."/>
            <person name="Sara T."/>
            <person name="Anna F."/>
            <person name="Clotilde B."/>
            <person name="Roberto B."/>
            <person name="Veronica D.S."/>
            <person name="Fabio R."/>
            <person name="Monica P."/>
            <person name="Olivier J."/>
            <person name="Enrico T."/>
            <person name="Nicola S."/>
        </authorList>
    </citation>
    <scope>NUCLEOTIDE SEQUENCE [LARGE SCALE GENOMIC DNA]</scope>
    <source>
        <strain evidence="3 4">DSM 44153</strain>
    </source>
</reference>
<gene>
    <name evidence="3" type="ORF">AWC30_03130</name>
</gene>
<dbReference type="RefSeq" id="WP_085108039.1">
    <property type="nucleotide sequence ID" value="NZ_JACKSN010000122.1"/>
</dbReference>
<evidence type="ECO:0000256" key="1">
    <source>
        <dbReference type="SAM" id="MobiDB-lite"/>
    </source>
</evidence>
<feature type="region of interest" description="Disordered" evidence="1">
    <location>
        <begin position="1"/>
        <end position="34"/>
    </location>
</feature>
<keyword evidence="2" id="KW-1133">Transmembrane helix</keyword>
<keyword evidence="2" id="KW-0812">Transmembrane</keyword>
<keyword evidence="4" id="KW-1185">Reference proteome</keyword>
<dbReference type="EMBL" id="LQPZ01000008">
    <property type="protein sequence ID" value="ORX07926.1"/>
    <property type="molecule type" value="Genomic_DNA"/>
</dbReference>
<evidence type="ECO:0000256" key="2">
    <source>
        <dbReference type="SAM" id="Phobius"/>
    </source>
</evidence>
<feature type="region of interest" description="Disordered" evidence="1">
    <location>
        <begin position="66"/>
        <end position="85"/>
    </location>
</feature>
<protein>
    <submittedName>
        <fullName evidence="3">Uncharacterized protein</fullName>
    </submittedName>
</protein>
<organism evidence="3 4">
    <name type="scientific">Mycolicibacillus trivialis</name>
    <dbReference type="NCBI Taxonomy" id="1798"/>
    <lineage>
        <taxon>Bacteria</taxon>
        <taxon>Bacillati</taxon>
        <taxon>Actinomycetota</taxon>
        <taxon>Actinomycetes</taxon>
        <taxon>Mycobacteriales</taxon>
        <taxon>Mycobacteriaceae</taxon>
        <taxon>Mycolicibacillus</taxon>
    </lineage>
</organism>
<feature type="compositionally biased region" description="Acidic residues" evidence="1">
    <location>
        <begin position="1"/>
        <end position="26"/>
    </location>
</feature>
<keyword evidence="2" id="KW-0472">Membrane</keyword>
<evidence type="ECO:0000313" key="3">
    <source>
        <dbReference type="EMBL" id="ORX07926.1"/>
    </source>
</evidence>
<accession>A0A1X2EPB5</accession>
<comment type="caution">
    <text evidence="3">The sequence shown here is derived from an EMBL/GenBank/DDBJ whole genome shotgun (WGS) entry which is preliminary data.</text>
</comment>
<dbReference type="Proteomes" id="UP000193090">
    <property type="component" value="Unassembled WGS sequence"/>
</dbReference>
<dbReference type="STRING" id="1798.AWC30_03130"/>
<proteinExistence type="predicted"/>
<feature type="transmembrane region" description="Helical" evidence="2">
    <location>
        <begin position="40"/>
        <end position="61"/>
    </location>
</feature>
<evidence type="ECO:0000313" key="4">
    <source>
        <dbReference type="Proteomes" id="UP000193090"/>
    </source>
</evidence>
<name>A0A1X2EPB5_9MYCO</name>
<dbReference type="AlphaFoldDB" id="A0A1X2EPB5"/>
<sequence length="362" mass="38253">MFDDYDFDDDDDEVDDDDDDFDDDEDGGRRGPKRDNSLKLALGLVVFLAVVAVAAMALVVFGGGDSATSARDGAEPGRTGEIASATDTGPVGVIIADPTCTSWTTINDTLSSAGEGKWNDRDRSLPASEWTPELQQMHMGAAAVLRSAAAQAVGLAKLTPHRVMRELYEQFIAYGRAYAEKVPQYTPADNNLAEAANSAASALGAICRAIDDGSAASRGPLAPLQGPPELTATPADPTNPVPFLAAANPVCRDWRTTLRDYMAKTADWQQMDPSLAAILWNPQQKAVNVAAAQVMSTHANTIEQLGRNSGNATLQDFAILIAQYQRAFVAAIMTYTPADQHLANAAAFTSALVDSACTISGA</sequence>